<evidence type="ECO:0000256" key="2">
    <source>
        <dbReference type="ARBA" id="ARBA00022862"/>
    </source>
</evidence>
<keyword evidence="2" id="KW-0049">Antioxidant</keyword>
<comment type="caution">
    <text evidence="7">The sequence shown here is derived from an EMBL/GenBank/DDBJ whole genome shotgun (WGS) entry which is preliminary data.</text>
</comment>
<keyword evidence="3" id="KW-0560">Oxidoreductase</keyword>
<dbReference type="InterPro" id="IPR024706">
    <property type="entry name" value="Peroxiredoxin_AhpC-typ"/>
</dbReference>
<evidence type="ECO:0000256" key="4">
    <source>
        <dbReference type="ARBA" id="ARBA00023284"/>
    </source>
</evidence>
<accession>A0A846RN52</accession>
<keyword evidence="4" id="KW-0676">Redox-active center</keyword>
<dbReference type="Proteomes" id="UP000547458">
    <property type="component" value="Unassembled WGS sequence"/>
</dbReference>
<dbReference type="Gene3D" id="3.40.30.10">
    <property type="entry name" value="Glutaredoxin"/>
    <property type="match status" value="1"/>
</dbReference>
<dbReference type="PANTHER" id="PTHR43110:SF1">
    <property type="entry name" value="THIOL PEROXIDASE"/>
    <property type="match status" value="1"/>
</dbReference>
<dbReference type="InterPro" id="IPR036249">
    <property type="entry name" value="Thioredoxin-like_sf"/>
</dbReference>
<keyword evidence="1" id="KW-0575">Peroxidase</keyword>
<dbReference type="PIRSF" id="PIRSF000239">
    <property type="entry name" value="AHPC"/>
    <property type="match status" value="1"/>
</dbReference>
<organism evidence="7 8">
    <name type="scientific">Arthrobacter pigmenti</name>
    <dbReference type="NCBI Taxonomy" id="271432"/>
    <lineage>
        <taxon>Bacteria</taxon>
        <taxon>Bacillati</taxon>
        <taxon>Actinomycetota</taxon>
        <taxon>Actinomycetes</taxon>
        <taxon>Micrococcales</taxon>
        <taxon>Micrococcaceae</taxon>
        <taxon>Arthrobacter</taxon>
    </lineage>
</organism>
<evidence type="ECO:0000313" key="8">
    <source>
        <dbReference type="Proteomes" id="UP000547458"/>
    </source>
</evidence>
<evidence type="ECO:0000259" key="6">
    <source>
        <dbReference type="PROSITE" id="PS51352"/>
    </source>
</evidence>
<dbReference type="InterPro" id="IPR013766">
    <property type="entry name" value="Thioredoxin_domain"/>
</dbReference>
<dbReference type="PROSITE" id="PS51352">
    <property type="entry name" value="THIOREDOXIN_2"/>
    <property type="match status" value="1"/>
</dbReference>
<dbReference type="SUPFAM" id="SSF52833">
    <property type="entry name" value="Thioredoxin-like"/>
    <property type="match status" value="1"/>
</dbReference>
<dbReference type="Pfam" id="PF00578">
    <property type="entry name" value="AhpC-TSA"/>
    <property type="match status" value="1"/>
</dbReference>
<protein>
    <submittedName>
        <fullName evidence="7">Peroxiredoxin</fullName>
    </submittedName>
</protein>
<evidence type="ECO:0000256" key="1">
    <source>
        <dbReference type="ARBA" id="ARBA00022559"/>
    </source>
</evidence>
<feature type="active site" description="Cysteine sulfenic acid (-SOH) intermediate; for peroxidase activity" evidence="5">
    <location>
        <position position="47"/>
    </location>
</feature>
<evidence type="ECO:0000313" key="7">
    <source>
        <dbReference type="EMBL" id="NJC22529.1"/>
    </source>
</evidence>
<keyword evidence="8" id="KW-1185">Reference proteome</keyword>
<reference evidence="7 8" key="1">
    <citation type="submission" date="2020-03" db="EMBL/GenBank/DDBJ databases">
        <title>Sequencing the genomes of 1000 actinobacteria strains.</title>
        <authorList>
            <person name="Klenk H.-P."/>
        </authorList>
    </citation>
    <scope>NUCLEOTIDE SEQUENCE [LARGE SCALE GENOMIC DNA]</scope>
    <source>
        <strain evidence="7 8">DSM 16403</strain>
    </source>
</reference>
<sequence>MDQLTSVGGLAPAFELPNQHGEPVSLESLRGTAAALVFYPFAFSQVCTGELDELQAQSEEFRGRNVRLLAISVDSKYTLRAYAEERGYDFDLLADFWPHGAVADTYGVLDHTRGYARRATFFLDPDGVVIERIDAALGDVRPFDSYLSALHSLSTARAVGP</sequence>
<evidence type="ECO:0000256" key="5">
    <source>
        <dbReference type="PIRSR" id="PIRSR000239-1"/>
    </source>
</evidence>
<dbReference type="AlphaFoldDB" id="A0A846RN52"/>
<gene>
    <name evidence="7" type="ORF">BJ994_001605</name>
</gene>
<name>A0A846RN52_9MICC</name>
<dbReference type="InterPro" id="IPR000866">
    <property type="entry name" value="AhpC/TSA"/>
</dbReference>
<proteinExistence type="predicted"/>
<dbReference type="InterPro" id="IPR050455">
    <property type="entry name" value="Tpx_Peroxidase_subfamily"/>
</dbReference>
<dbReference type="GO" id="GO:0004601">
    <property type="term" value="F:peroxidase activity"/>
    <property type="evidence" value="ECO:0007669"/>
    <property type="project" value="UniProtKB-KW"/>
</dbReference>
<dbReference type="PANTHER" id="PTHR43110">
    <property type="entry name" value="THIOL PEROXIDASE"/>
    <property type="match status" value="1"/>
</dbReference>
<feature type="domain" description="Thioredoxin" evidence="6">
    <location>
        <begin position="5"/>
        <end position="155"/>
    </location>
</feature>
<dbReference type="EMBL" id="JAATJL010000001">
    <property type="protein sequence ID" value="NJC22529.1"/>
    <property type="molecule type" value="Genomic_DNA"/>
</dbReference>
<dbReference type="RefSeq" id="WP_342450321.1">
    <property type="nucleotide sequence ID" value="NZ_JAATJL010000001.1"/>
</dbReference>
<evidence type="ECO:0000256" key="3">
    <source>
        <dbReference type="ARBA" id="ARBA00023002"/>
    </source>
</evidence>